<feature type="chain" id="PRO_5006012287" evidence="1">
    <location>
        <begin position="23"/>
        <end position="331"/>
    </location>
</feature>
<keyword evidence="3" id="KW-1185">Reference proteome</keyword>
<keyword evidence="1" id="KW-0732">Signal</keyword>
<reference evidence="2 3" key="1">
    <citation type="journal article" date="2015" name="Int. J. Syst. Evol. Microbiol.">
        <title>Acinetobacter equi sp. nov. isolated from horse faeces.</title>
        <authorList>
            <person name="Poppel M.T."/>
            <person name="Skiebe E."/>
            <person name="Laue M."/>
            <person name="Bergmann H."/>
            <person name="Ebersberger I."/>
            <person name="Garn T."/>
            <person name="Fruth A."/>
            <person name="Baumgardt S."/>
            <person name="Busse H.J."/>
            <person name="Wilharm G."/>
        </authorList>
    </citation>
    <scope>NUCLEOTIDE SEQUENCE [LARGE SCALE GENOMIC DNA]</scope>
    <source>
        <strain evidence="2 3">114</strain>
    </source>
</reference>
<accession>A0A0N7GY50</accession>
<dbReference type="STRING" id="1324350.AOY20_13810"/>
<proteinExistence type="predicted"/>
<protein>
    <submittedName>
        <fullName evidence="2">Uncharacterized protein</fullName>
    </submittedName>
</protein>
<dbReference type="KEGG" id="aei:AOY20_13810"/>
<sequence>MTKLLLNLLLSASVLVSTSLVASPLQDLEENCNNSGDTVLAFFNGVNNTVQDADINLWEINRHIGNTTQNGSNIQYEKLYNYTNGFEDFVETFEQRLKEQQALAGRYELFFPILTGQGTFLNRITSQVRELLGWANQFTQVLEAKAIRDLTTLLADPPTQENYQEHRNTIDGWIAKTQKILFVPHSQGNLFANNAYHYSLKSITADNIKIVHVAPASPIVNGPHILANQDLVINGLRLVGSVPANTHAISVYNIFGNNHGRDMLGHSFTETYLNPAFPMLETFKQQVNESLNTLVSPRVELVSKSIQLYDLNQNMVGKNTNSLFIKECVIN</sequence>
<dbReference type="RefSeq" id="WP_054582410.1">
    <property type="nucleotide sequence ID" value="NZ_CP012808.1"/>
</dbReference>
<dbReference type="EMBL" id="CP012808">
    <property type="protein sequence ID" value="ALH96531.1"/>
    <property type="molecule type" value="Genomic_DNA"/>
</dbReference>
<evidence type="ECO:0000256" key="1">
    <source>
        <dbReference type="SAM" id="SignalP"/>
    </source>
</evidence>
<dbReference type="Proteomes" id="UP000064939">
    <property type="component" value="Chromosome"/>
</dbReference>
<dbReference type="AlphaFoldDB" id="A0A0N7GY50"/>
<evidence type="ECO:0000313" key="3">
    <source>
        <dbReference type="Proteomes" id="UP000064939"/>
    </source>
</evidence>
<gene>
    <name evidence="2" type="ORF">AOY20_13810</name>
</gene>
<dbReference type="OrthoDB" id="5624957at2"/>
<name>A0A0N7GY50_9GAMM</name>
<organism evidence="2 3">
    <name type="scientific">Acinetobacter equi</name>
    <dbReference type="NCBI Taxonomy" id="1324350"/>
    <lineage>
        <taxon>Bacteria</taxon>
        <taxon>Pseudomonadati</taxon>
        <taxon>Pseudomonadota</taxon>
        <taxon>Gammaproteobacteria</taxon>
        <taxon>Moraxellales</taxon>
        <taxon>Moraxellaceae</taxon>
        <taxon>Acinetobacter</taxon>
    </lineage>
</organism>
<evidence type="ECO:0000313" key="2">
    <source>
        <dbReference type="EMBL" id="ALH96531.1"/>
    </source>
</evidence>
<feature type="signal peptide" evidence="1">
    <location>
        <begin position="1"/>
        <end position="22"/>
    </location>
</feature>